<keyword evidence="12 13" id="KW-0961">Cell wall biogenesis/degradation</keyword>
<dbReference type="GO" id="GO:0016874">
    <property type="term" value="F:ligase activity"/>
    <property type="evidence" value="ECO:0007669"/>
    <property type="project" value="UniProtKB-KW"/>
</dbReference>
<evidence type="ECO:0000256" key="1">
    <source>
        <dbReference type="ARBA" id="ARBA00001936"/>
    </source>
</evidence>
<dbReference type="InterPro" id="IPR011761">
    <property type="entry name" value="ATP-grasp"/>
</dbReference>
<dbReference type="InterPro" id="IPR005905">
    <property type="entry name" value="D_ala_D_ala"/>
</dbReference>
<comment type="subcellular location">
    <subcellularLocation>
        <location evidence="13">Cytoplasm</location>
    </subcellularLocation>
</comment>
<evidence type="ECO:0000256" key="12">
    <source>
        <dbReference type="ARBA" id="ARBA00023316"/>
    </source>
</evidence>
<evidence type="ECO:0000256" key="4">
    <source>
        <dbReference type="ARBA" id="ARBA00022598"/>
    </source>
</evidence>
<dbReference type="InterPro" id="IPR011127">
    <property type="entry name" value="Dala_Dala_lig_N"/>
</dbReference>
<dbReference type="EMBL" id="BAAAPY010000004">
    <property type="protein sequence ID" value="GAA2076662.1"/>
    <property type="molecule type" value="Genomic_DNA"/>
</dbReference>
<feature type="domain" description="ATP-grasp" evidence="15">
    <location>
        <begin position="110"/>
        <end position="322"/>
    </location>
</feature>
<reference evidence="17" key="1">
    <citation type="journal article" date="2019" name="Int. J. Syst. Evol. Microbiol.">
        <title>The Global Catalogue of Microorganisms (GCM) 10K type strain sequencing project: providing services to taxonomists for standard genome sequencing and annotation.</title>
        <authorList>
            <consortium name="The Broad Institute Genomics Platform"/>
            <consortium name="The Broad Institute Genome Sequencing Center for Infectious Disease"/>
            <person name="Wu L."/>
            <person name="Ma J."/>
        </authorList>
    </citation>
    <scope>NUCLEOTIDE SEQUENCE [LARGE SCALE GENOMIC DNA]</scope>
    <source>
        <strain evidence="17">JCM 15749</strain>
    </source>
</reference>
<keyword evidence="7 14" id="KW-0067">ATP-binding</keyword>
<dbReference type="InterPro" id="IPR011095">
    <property type="entry name" value="Dala_Dala_lig_C"/>
</dbReference>
<dbReference type="InterPro" id="IPR013815">
    <property type="entry name" value="ATP_grasp_subdomain_1"/>
</dbReference>
<dbReference type="Gene3D" id="3.40.50.20">
    <property type="match status" value="1"/>
</dbReference>
<dbReference type="PROSITE" id="PS00843">
    <property type="entry name" value="DALA_DALA_LIGASE_1"/>
    <property type="match status" value="1"/>
</dbReference>
<dbReference type="PANTHER" id="PTHR23132:SF25">
    <property type="entry name" value="D-ALANINE--D-ALANINE LIGASE A"/>
    <property type="match status" value="1"/>
</dbReference>
<dbReference type="PANTHER" id="PTHR23132">
    <property type="entry name" value="D-ALANINE--D-ALANINE LIGASE"/>
    <property type="match status" value="1"/>
</dbReference>
<dbReference type="Proteomes" id="UP001501480">
    <property type="component" value="Unassembled WGS sequence"/>
</dbReference>
<accession>A0ABP5HH45</accession>
<comment type="caution">
    <text evidence="16">The sequence shown here is derived from an EMBL/GenBank/DDBJ whole genome shotgun (WGS) entry which is preliminary data.</text>
</comment>
<dbReference type="SUPFAM" id="SSF52440">
    <property type="entry name" value="PreATP-grasp domain"/>
    <property type="match status" value="1"/>
</dbReference>
<keyword evidence="8" id="KW-0460">Magnesium</keyword>
<keyword evidence="13" id="KW-0963">Cytoplasm</keyword>
<evidence type="ECO:0000256" key="10">
    <source>
        <dbReference type="ARBA" id="ARBA00022984"/>
    </source>
</evidence>
<evidence type="ECO:0000256" key="5">
    <source>
        <dbReference type="ARBA" id="ARBA00022723"/>
    </source>
</evidence>
<keyword evidence="17" id="KW-1185">Reference proteome</keyword>
<dbReference type="PROSITE" id="PS00844">
    <property type="entry name" value="DALA_DALA_LIGASE_2"/>
    <property type="match status" value="1"/>
</dbReference>
<evidence type="ECO:0000256" key="6">
    <source>
        <dbReference type="ARBA" id="ARBA00022741"/>
    </source>
</evidence>
<dbReference type="InterPro" id="IPR000291">
    <property type="entry name" value="D-Ala_lig_Van_CS"/>
</dbReference>
<gene>
    <name evidence="16" type="primary">ddlA</name>
    <name evidence="13" type="synonym">ddl</name>
    <name evidence="16" type="ORF">GCM10009821_15000</name>
</gene>
<dbReference type="EC" id="6.3.2.4" evidence="13"/>
<sequence length="332" mass="35475">MSCLTARNVVAVVDREAFDVLTVGITTDGAWVRDPMDWDGLEAGTLPSVAPDLPPFSWDDLRDVDVVFPLLHGPWGEDGTIQGLLEMAGVRYVGAGVLASAAGMDKPFTKSLFSAGGLPQVPHVTVLPQQWADPAGRERVLDRVRALGMPVFVKPSRAGSSSGVTKVDHADDLEAAVESARAFDPKVVVEAAARGKRELEVGVIQRPDGTPWASVVGEVVQAPDSQHAFYDFEAKYLDGTSSNVVPADVPDSVAEQVRTYAVQAFAALGCEGLARVDFFLTDDGLVINEINTMPGFTSTSMFPVLWQATGVDYAELVGRLLDLALERPVGLR</sequence>
<proteinExistence type="inferred from homology"/>
<comment type="similarity">
    <text evidence="3 13">Belongs to the D-alanine--D-alanine ligase family.</text>
</comment>
<evidence type="ECO:0000256" key="2">
    <source>
        <dbReference type="ARBA" id="ARBA00001946"/>
    </source>
</evidence>
<evidence type="ECO:0000256" key="14">
    <source>
        <dbReference type="PROSITE-ProRule" id="PRU00409"/>
    </source>
</evidence>
<evidence type="ECO:0000256" key="13">
    <source>
        <dbReference type="HAMAP-Rule" id="MF_00047"/>
    </source>
</evidence>
<comment type="cofactor">
    <cofactor evidence="2">
        <name>Mg(2+)</name>
        <dbReference type="ChEBI" id="CHEBI:18420"/>
    </cofactor>
</comment>
<dbReference type="SUPFAM" id="SSF56059">
    <property type="entry name" value="Glutathione synthetase ATP-binding domain-like"/>
    <property type="match status" value="1"/>
</dbReference>
<dbReference type="Pfam" id="PF07478">
    <property type="entry name" value="Dala_Dala_lig_C"/>
    <property type="match status" value="1"/>
</dbReference>
<protein>
    <recommendedName>
        <fullName evidence="13">D-alanine--D-alanine ligase</fullName>
        <ecNumber evidence="13">6.3.2.4</ecNumber>
    </recommendedName>
    <alternativeName>
        <fullName evidence="13">D-Ala-D-Ala ligase</fullName>
    </alternativeName>
    <alternativeName>
        <fullName evidence="13">D-alanylalanine synthetase</fullName>
    </alternativeName>
</protein>
<keyword evidence="4 13" id="KW-0436">Ligase</keyword>
<dbReference type="Gene3D" id="3.30.1490.20">
    <property type="entry name" value="ATP-grasp fold, A domain"/>
    <property type="match status" value="1"/>
</dbReference>
<name>A0ABP5HH45_9ACTN</name>
<keyword evidence="6 14" id="KW-0547">Nucleotide-binding</keyword>
<evidence type="ECO:0000313" key="16">
    <source>
        <dbReference type="EMBL" id="GAA2076662.1"/>
    </source>
</evidence>
<comment type="pathway">
    <text evidence="13">Cell wall biogenesis; peptidoglycan biosynthesis.</text>
</comment>
<keyword evidence="9 13" id="KW-0133">Cell shape</keyword>
<keyword evidence="5" id="KW-0479">Metal-binding</keyword>
<evidence type="ECO:0000256" key="11">
    <source>
        <dbReference type="ARBA" id="ARBA00023211"/>
    </source>
</evidence>
<dbReference type="PIRSF" id="PIRSF039102">
    <property type="entry name" value="Ddl/VanB"/>
    <property type="match status" value="1"/>
</dbReference>
<dbReference type="Pfam" id="PF01820">
    <property type="entry name" value="Dala_Dala_lig_N"/>
    <property type="match status" value="1"/>
</dbReference>
<comment type="cofactor">
    <cofactor evidence="1">
        <name>Mn(2+)</name>
        <dbReference type="ChEBI" id="CHEBI:29035"/>
    </cofactor>
</comment>
<comment type="catalytic activity">
    <reaction evidence="13">
        <text>2 D-alanine + ATP = D-alanyl-D-alanine + ADP + phosphate + H(+)</text>
        <dbReference type="Rhea" id="RHEA:11224"/>
        <dbReference type="ChEBI" id="CHEBI:15378"/>
        <dbReference type="ChEBI" id="CHEBI:30616"/>
        <dbReference type="ChEBI" id="CHEBI:43474"/>
        <dbReference type="ChEBI" id="CHEBI:57416"/>
        <dbReference type="ChEBI" id="CHEBI:57822"/>
        <dbReference type="ChEBI" id="CHEBI:456216"/>
        <dbReference type="EC" id="6.3.2.4"/>
    </reaction>
</comment>
<evidence type="ECO:0000259" key="15">
    <source>
        <dbReference type="PROSITE" id="PS50975"/>
    </source>
</evidence>
<keyword evidence="10 13" id="KW-0573">Peptidoglycan synthesis</keyword>
<comment type="function">
    <text evidence="13">Cell wall formation.</text>
</comment>
<dbReference type="HAMAP" id="MF_00047">
    <property type="entry name" value="Dala_Dala_lig"/>
    <property type="match status" value="1"/>
</dbReference>
<evidence type="ECO:0000256" key="9">
    <source>
        <dbReference type="ARBA" id="ARBA00022960"/>
    </source>
</evidence>
<dbReference type="NCBIfam" id="TIGR01205">
    <property type="entry name" value="D_ala_D_alaTIGR"/>
    <property type="match status" value="1"/>
</dbReference>
<keyword evidence="11" id="KW-0464">Manganese</keyword>
<evidence type="ECO:0000256" key="7">
    <source>
        <dbReference type="ARBA" id="ARBA00022840"/>
    </source>
</evidence>
<dbReference type="InterPro" id="IPR016185">
    <property type="entry name" value="PreATP-grasp_dom_sf"/>
</dbReference>
<evidence type="ECO:0000256" key="3">
    <source>
        <dbReference type="ARBA" id="ARBA00010871"/>
    </source>
</evidence>
<organism evidence="16 17">
    <name type="scientific">Aeromicrobium halocynthiae</name>
    <dbReference type="NCBI Taxonomy" id="560557"/>
    <lineage>
        <taxon>Bacteria</taxon>
        <taxon>Bacillati</taxon>
        <taxon>Actinomycetota</taxon>
        <taxon>Actinomycetes</taxon>
        <taxon>Propionibacteriales</taxon>
        <taxon>Nocardioidaceae</taxon>
        <taxon>Aeromicrobium</taxon>
    </lineage>
</organism>
<evidence type="ECO:0000256" key="8">
    <source>
        <dbReference type="ARBA" id="ARBA00022842"/>
    </source>
</evidence>
<dbReference type="Gene3D" id="3.30.470.20">
    <property type="entry name" value="ATP-grasp fold, B domain"/>
    <property type="match status" value="1"/>
</dbReference>
<dbReference type="PROSITE" id="PS50975">
    <property type="entry name" value="ATP_GRASP"/>
    <property type="match status" value="1"/>
</dbReference>
<dbReference type="NCBIfam" id="NF002528">
    <property type="entry name" value="PRK01966.1-4"/>
    <property type="match status" value="1"/>
</dbReference>
<evidence type="ECO:0000313" key="17">
    <source>
        <dbReference type="Proteomes" id="UP001501480"/>
    </source>
</evidence>